<dbReference type="GO" id="GO:0008237">
    <property type="term" value="F:metallopeptidase activity"/>
    <property type="evidence" value="ECO:0007669"/>
    <property type="project" value="UniProtKB-KW"/>
</dbReference>
<dbReference type="RefSeq" id="WP_274201648.1">
    <property type="nucleotide sequence ID" value="NZ_JAQZAO010000007.1"/>
</dbReference>
<evidence type="ECO:0000259" key="2">
    <source>
        <dbReference type="Pfam" id="PF02517"/>
    </source>
</evidence>
<evidence type="ECO:0000256" key="1">
    <source>
        <dbReference type="SAM" id="Phobius"/>
    </source>
</evidence>
<protein>
    <submittedName>
        <fullName evidence="3">CPBP family intramembrane metalloprotease</fullName>
    </submittedName>
</protein>
<gene>
    <name evidence="3" type="ORF">PGB27_17410</name>
</gene>
<feature type="domain" description="CAAX prenyl protease 2/Lysostaphin resistance protein A-like" evidence="2">
    <location>
        <begin position="122"/>
        <end position="220"/>
    </location>
</feature>
<keyword evidence="3" id="KW-0482">Metalloprotease</keyword>
<proteinExistence type="predicted"/>
<keyword evidence="3" id="KW-0378">Hydrolase</keyword>
<feature type="transmembrane region" description="Helical" evidence="1">
    <location>
        <begin position="234"/>
        <end position="252"/>
    </location>
</feature>
<feature type="transmembrane region" description="Helical" evidence="1">
    <location>
        <begin position="123"/>
        <end position="142"/>
    </location>
</feature>
<reference evidence="3 4" key="1">
    <citation type="submission" date="2023-02" db="EMBL/GenBank/DDBJ databases">
        <title>Genome sequencing required for Actinomycetospora new species description.</title>
        <authorList>
            <person name="Saimee Y."/>
            <person name="Duangmal K."/>
        </authorList>
    </citation>
    <scope>NUCLEOTIDE SEQUENCE [LARGE SCALE GENOMIC DNA]</scope>
    <source>
        <strain evidence="3 4">DW7H6</strain>
    </source>
</reference>
<evidence type="ECO:0000313" key="4">
    <source>
        <dbReference type="Proteomes" id="UP001300763"/>
    </source>
</evidence>
<feature type="transmembrane region" description="Helical" evidence="1">
    <location>
        <begin position="154"/>
        <end position="174"/>
    </location>
</feature>
<dbReference type="InterPro" id="IPR003675">
    <property type="entry name" value="Rce1/LyrA-like_dom"/>
</dbReference>
<feature type="transmembrane region" description="Helical" evidence="1">
    <location>
        <begin position="49"/>
        <end position="70"/>
    </location>
</feature>
<keyword evidence="3" id="KW-0645">Protease</keyword>
<sequence>MVTASAPPTPDGAARDAAVRGARAWGRFLVGFLVLWGVLQAVATLDPTARWGVLLLAAVLVAAVVVEEVFHGVRPRVALRRLGLGRTRARVLGLAAGVSAAVLLVYPLTSLVTGATVALRPGWPWLLVGVFALHGLAEEIVWRGYAYRRLRRGRSFSAAVAWTMPLLAATHLPILVTSGVAVGLGAMAVAAATSIPLAYLFETGRGTVWAPAVLHTAIDSFKLVVIPAGAVTTFSLLLVAVSLVVPLLALAVPRRVLEA</sequence>
<keyword evidence="1" id="KW-1133">Transmembrane helix</keyword>
<comment type="caution">
    <text evidence="3">The sequence shown here is derived from an EMBL/GenBank/DDBJ whole genome shotgun (WGS) entry which is preliminary data.</text>
</comment>
<name>A0ABT5SW82_9PSEU</name>
<dbReference type="Proteomes" id="UP001300763">
    <property type="component" value="Unassembled WGS sequence"/>
</dbReference>
<feature type="transmembrane region" description="Helical" evidence="1">
    <location>
        <begin position="180"/>
        <end position="201"/>
    </location>
</feature>
<evidence type="ECO:0000313" key="3">
    <source>
        <dbReference type="EMBL" id="MDD7967118.1"/>
    </source>
</evidence>
<accession>A0ABT5SW82</accession>
<organism evidence="3 4">
    <name type="scientific">Actinomycetospora lemnae</name>
    <dbReference type="NCBI Taxonomy" id="3019891"/>
    <lineage>
        <taxon>Bacteria</taxon>
        <taxon>Bacillati</taxon>
        <taxon>Actinomycetota</taxon>
        <taxon>Actinomycetes</taxon>
        <taxon>Pseudonocardiales</taxon>
        <taxon>Pseudonocardiaceae</taxon>
        <taxon>Actinomycetospora</taxon>
    </lineage>
</organism>
<feature type="transmembrane region" description="Helical" evidence="1">
    <location>
        <begin position="24"/>
        <end position="43"/>
    </location>
</feature>
<keyword evidence="4" id="KW-1185">Reference proteome</keyword>
<keyword evidence="1" id="KW-0472">Membrane</keyword>
<dbReference type="Pfam" id="PF02517">
    <property type="entry name" value="Rce1-like"/>
    <property type="match status" value="1"/>
</dbReference>
<feature type="transmembrane region" description="Helical" evidence="1">
    <location>
        <begin position="91"/>
        <end position="117"/>
    </location>
</feature>
<keyword evidence="1" id="KW-0812">Transmembrane</keyword>
<dbReference type="EMBL" id="JAQZAO010000007">
    <property type="protein sequence ID" value="MDD7967118.1"/>
    <property type="molecule type" value="Genomic_DNA"/>
</dbReference>